<organism evidence="1 2">
    <name type="scientific">Actinocrinis puniceicyclus</name>
    <dbReference type="NCBI Taxonomy" id="977794"/>
    <lineage>
        <taxon>Bacteria</taxon>
        <taxon>Bacillati</taxon>
        <taxon>Actinomycetota</taxon>
        <taxon>Actinomycetes</taxon>
        <taxon>Catenulisporales</taxon>
        <taxon>Actinospicaceae</taxon>
        <taxon>Actinocrinis</taxon>
    </lineage>
</organism>
<dbReference type="RefSeq" id="WP_211470623.1">
    <property type="nucleotide sequence ID" value="NZ_JAGSXH010000112.1"/>
</dbReference>
<proteinExistence type="predicted"/>
<evidence type="ECO:0000313" key="1">
    <source>
        <dbReference type="EMBL" id="MBS2965987.1"/>
    </source>
</evidence>
<dbReference type="EMBL" id="JAGSXH010000112">
    <property type="protein sequence ID" value="MBS2965987.1"/>
    <property type="molecule type" value="Genomic_DNA"/>
</dbReference>
<dbReference type="InterPro" id="IPR003325">
    <property type="entry name" value="TerD"/>
</dbReference>
<evidence type="ECO:0000313" key="2">
    <source>
        <dbReference type="Proteomes" id="UP000677913"/>
    </source>
</evidence>
<dbReference type="CDD" id="cd06974">
    <property type="entry name" value="TerD_like"/>
    <property type="match status" value="1"/>
</dbReference>
<name>A0A8J7WU17_9ACTN</name>
<dbReference type="AlphaFoldDB" id="A0A8J7WU17"/>
<evidence type="ECO:0008006" key="3">
    <source>
        <dbReference type="Google" id="ProtNLM"/>
    </source>
</evidence>
<accession>A0A8J7WU17</accession>
<gene>
    <name evidence="1" type="ORF">KGA66_23275</name>
</gene>
<sequence length="233" mass="25329">MAGIDWSSGGEAPFSRIGMSSTTSEVSLTQHGAIAGTLRVNLRWNQAATGSGRGARRGLLAARRTESVGLGDSRGVDLDLGCLYEFTDGQLGVIQAVGRRSGDYAREPFIRLDRDDRIGSSTGENLFINMDQSAHFKRILVFVMVASGTDDLTRVGAVVTIYPTAGPALEIRLEGSASAPSPARSCAVAQIRRQGPEMVVRRELRYFPGYQSEIDKYYNWGLRWARGPGKAWL</sequence>
<comment type="caution">
    <text evidence="1">The sequence shown here is derived from an EMBL/GenBank/DDBJ whole genome shotgun (WGS) entry which is preliminary data.</text>
</comment>
<protein>
    <recommendedName>
        <fullName evidence="3">Tellurium resistance</fullName>
    </recommendedName>
</protein>
<keyword evidence="2" id="KW-1185">Reference proteome</keyword>
<dbReference type="Proteomes" id="UP000677913">
    <property type="component" value="Unassembled WGS sequence"/>
</dbReference>
<reference evidence="1" key="1">
    <citation type="submission" date="2021-04" db="EMBL/GenBank/DDBJ databases">
        <title>Genome based classification of Actinospica acidithermotolerans sp. nov., an actinobacterium isolated from an Indonesian hot spring.</title>
        <authorList>
            <person name="Kusuma A.B."/>
            <person name="Putra K.E."/>
            <person name="Nafisah S."/>
            <person name="Loh J."/>
            <person name="Nouioui I."/>
            <person name="Goodfellow M."/>
        </authorList>
    </citation>
    <scope>NUCLEOTIDE SEQUENCE</scope>
    <source>
        <strain evidence="1">DSM 45618</strain>
    </source>
</reference>